<dbReference type="InterPro" id="IPR020103">
    <property type="entry name" value="PsdUridine_synth_cat_dom_sf"/>
</dbReference>
<dbReference type="PANTHER" id="PTHR21600">
    <property type="entry name" value="MITOCHONDRIAL RNA PSEUDOURIDINE SYNTHASE"/>
    <property type="match status" value="1"/>
</dbReference>
<dbReference type="GO" id="GO:0160151">
    <property type="term" value="F:tRNA pseudouridine(32) synthase activity"/>
    <property type="evidence" value="ECO:0007669"/>
    <property type="project" value="UniProtKB-EC"/>
</dbReference>
<dbReference type="EC" id="5.4.99.28" evidence="2"/>
<protein>
    <submittedName>
        <fullName evidence="2">RNA pseudouridylate synthase</fullName>
        <ecNumber evidence="2">5.4.99.28</ecNumber>
    </submittedName>
</protein>
<dbReference type="GO" id="GO:0003723">
    <property type="term" value="F:RNA binding"/>
    <property type="evidence" value="ECO:0007669"/>
    <property type="project" value="InterPro"/>
</dbReference>
<dbReference type="GO" id="GO:0000455">
    <property type="term" value="P:enzyme-directed rRNA pseudouridine synthesis"/>
    <property type="evidence" value="ECO:0007669"/>
    <property type="project" value="TreeGrafter"/>
</dbReference>
<dbReference type="PANTHER" id="PTHR21600:SF40">
    <property type="entry name" value="PSEUDOURIDYLATE SYNTHASE RPUSD2"/>
    <property type="match status" value="1"/>
</dbReference>
<dbReference type="InterPro" id="IPR050188">
    <property type="entry name" value="RluA_PseudoU_synthase"/>
</dbReference>
<reference evidence="2" key="1">
    <citation type="submission" date="2022-07" db="EMBL/GenBank/DDBJ databases">
        <title>Evaluation of T. orientalis genome assembly methods using nanopore sequencing and analysis of variation between genomes.</title>
        <authorList>
            <person name="Yam J."/>
            <person name="Micallef M.L."/>
            <person name="Liu M."/>
            <person name="Djordjevic S.P."/>
            <person name="Bogema D.R."/>
            <person name="Jenkins C."/>
        </authorList>
    </citation>
    <scope>NUCLEOTIDE SEQUENCE</scope>
    <source>
        <strain evidence="2">Goon Nure</strain>
    </source>
</reference>
<evidence type="ECO:0000259" key="1">
    <source>
        <dbReference type="Pfam" id="PF00849"/>
    </source>
</evidence>
<keyword evidence="2" id="KW-0413">Isomerase</keyword>
<dbReference type="AlphaFoldDB" id="A0A976MA84"/>
<dbReference type="InterPro" id="IPR006145">
    <property type="entry name" value="PsdUridine_synth_RsuA/RluA"/>
</dbReference>
<name>A0A976MA84_THEOR</name>
<evidence type="ECO:0000313" key="2">
    <source>
        <dbReference type="EMBL" id="UKK00754.2"/>
    </source>
</evidence>
<accession>A0A976MA84</accession>
<evidence type="ECO:0000313" key="3">
    <source>
        <dbReference type="Proteomes" id="UP000244811"/>
    </source>
</evidence>
<proteinExistence type="predicted"/>
<dbReference type="SUPFAM" id="SSF55120">
    <property type="entry name" value="Pseudouridine synthase"/>
    <property type="match status" value="1"/>
</dbReference>
<gene>
    <name evidence="2" type="ORF">MACK_000828</name>
</gene>
<dbReference type="Proteomes" id="UP000244811">
    <property type="component" value="Chromosome 1"/>
</dbReference>
<feature type="domain" description="Pseudouridine synthase RsuA/RluA-like" evidence="1">
    <location>
        <begin position="130"/>
        <end position="305"/>
    </location>
</feature>
<dbReference type="Pfam" id="PF00849">
    <property type="entry name" value="PseudoU_synth_2"/>
    <property type="match status" value="1"/>
</dbReference>
<sequence>MKRKLNEIQEDDSSQDLIEENPYRIVNGYRLVVPYLNVYKTYVKQRWMGKQLYNVLTDEFAAFNDEYIRYASSRNKIKVFDKDDRDIYPNSPAKVLVHKLKPNEKIVHYASVHEPISLHTHIRVLHEDDDYIVVSKPTSLPVYRTGTYKYNTLIEVLKHEVDCCKNLDLYPVHRIDKLVAGIVAFAKSSKAATVLSQNLRDKSVRKVYIARVCGDFSDFITKAEEYEVDETIDDEILNKIVTHHGYIHPISIKLSKHEFTDKCLNNKYKPATTRFRFIAYNKDLDESLILVSPITGRTHQIRSHLKFLRHSISNDPSYNNGHCTDSSEYFREIPTLNWKIDEEGNWCIPEIGFYDNTENKPTKEDIRYHIGLNNTSDGTLTKTGIFLHSLRYIWDKHFDVSDSLPKWIDKFDIDGKLDITKLNLW</sequence>
<dbReference type="EMBL" id="CP056069">
    <property type="protein sequence ID" value="UKK00754.2"/>
    <property type="molecule type" value="Genomic_DNA"/>
</dbReference>
<dbReference type="Gene3D" id="3.30.2350.10">
    <property type="entry name" value="Pseudouridine synthase"/>
    <property type="match status" value="1"/>
</dbReference>
<organism evidence="2 3">
    <name type="scientific">Theileria orientalis</name>
    <dbReference type="NCBI Taxonomy" id="68886"/>
    <lineage>
        <taxon>Eukaryota</taxon>
        <taxon>Sar</taxon>
        <taxon>Alveolata</taxon>
        <taxon>Apicomplexa</taxon>
        <taxon>Aconoidasida</taxon>
        <taxon>Piroplasmida</taxon>
        <taxon>Theileriidae</taxon>
        <taxon>Theileria</taxon>
    </lineage>
</organism>